<evidence type="ECO:0000259" key="17">
    <source>
        <dbReference type="SMART" id="SM01420"/>
    </source>
</evidence>
<dbReference type="SMART" id="SM01420">
    <property type="entry name" value="TRP_2"/>
    <property type="match status" value="1"/>
</dbReference>
<dbReference type="SMART" id="SM00248">
    <property type="entry name" value="ANK"/>
    <property type="match status" value="2"/>
</dbReference>
<keyword evidence="5" id="KW-0963">Cytoplasm</keyword>
<organism evidence="18 19">
    <name type="scientific">Iphiclides podalirius</name>
    <name type="common">scarce swallowtail</name>
    <dbReference type="NCBI Taxonomy" id="110791"/>
    <lineage>
        <taxon>Eukaryota</taxon>
        <taxon>Metazoa</taxon>
        <taxon>Ecdysozoa</taxon>
        <taxon>Arthropoda</taxon>
        <taxon>Hexapoda</taxon>
        <taxon>Insecta</taxon>
        <taxon>Pterygota</taxon>
        <taxon>Neoptera</taxon>
        <taxon>Endopterygota</taxon>
        <taxon>Lepidoptera</taxon>
        <taxon>Glossata</taxon>
        <taxon>Ditrysia</taxon>
        <taxon>Papilionoidea</taxon>
        <taxon>Papilionidae</taxon>
        <taxon>Papilioninae</taxon>
        <taxon>Iphiclides</taxon>
    </lineage>
</organism>
<sequence length="1022" mass="117104">MAEKQDLEGGDPDSERGRPPMELPVLPKSLTLEEKKYLLAVERGDMANVRRILQKAHRRSHVDMNCVDALGRGALTLAIDAENLEMVELLVVMGVETKDALLQAINAEFVEAVELLLEHEELIHKAGEPYSWQRVDPNTAMFTRDITPLILAAHKNNYEIIKLLLDRGATLPDPHDIRCGCEQCIRDSTDDSLRHSLARLNEYRALASPSLIALSSTDPILTAFELSWELRNLAYAEQESKSEYLELRRQTQKFAVDLLDQSRSSQELAIILNYDPEEPPFIEGEHMKLSRLELAINFKQKKFVAHPNIQQLLASIWYDGVPGFRRKSAIEKVMIIFRVAFLFPFYCSLYMVAPNCEIGKLMRKPFMKFLIHASSYLFFLLILILVSQRAEVQLIQMFGTEQMIKDLEKEALKQRGNGPTCLEIMVLIYVLGFLWEETQEMYVEGFRSYLRNMWNFIDFTRNSLYVAVALLRVVAYVQQSAEIEKDPQTKYIPREQWDAFDPQLVAEGLFAAANIFSALKLVHLFSINPHLGPLQISLGRMVIDIVKFFFIYSLVLFAFACGLNQLLWYFADLEKRKCYVLPGGQPDWDNAGDSCMKWRSFGTHIIGAPVATTRLSEQALVCVPPRSAKFTLAEWKMSNSQRCRNTEDQQQLADRVLGESERIREETGERAAILKATSDRRIEERIGDVEFNKKELQIQRKEICLELEALGVYKTRLQDCLASLQTNALAICRKCLILRDGRIGIDLVVDNVEHALQQEITTILGAQTLLKRNLEQLNEQMRRLRSTRYLLDRDLQYKQAAIDLDKGSLSLKPTDLCLSVYEGYANLDPANISAEEYNAYSAKNIQSAAREVTSARPIRVFIDTLLSQVIDDLWAAYHKCNHEFSERIKETKGAKQQLEDMHRETTQKISDMQNNILQLQKALSDKEGNVGLAHTRLGRRAQRVGAELVRDPPGQALYYECEMLRHSVEQLQQMLHEANASLRYLLQTQIQLEEDINVKMNTLKIDEVDCMTLRATMDYHAY</sequence>
<keyword evidence="4" id="KW-0813">Transport</keyword>
<dbReference type="InterPro" id="IPR002110">
    <property type="entry name" value="Ankyrin_rpt"/>
</dbReference>
<comment type="subcellular location">
    <subcellularLocation>
        <location evidence="2">Cytoplasm</location>
    </subcellularLocation>
    <subcellularLocation>
        <location evidence="1">Membrane</location>
        <topology evidence="1">Multi-pass membrane protein</topology>
    </subcellularLocation>
</comment>
<evidence type="ECO:0000256" key="13">
    <source>
        <dbReference type="PROSITE-ProRule" id="PRU00023"/>
    </source>
</evidence>
<dbReference type="PANTHER" id="PTHR10117:SF47">
    <property type="entry name" value="TRANSIENT-RECEPTOR-POTENTIAL-LIKE PROTEIN"/>
    <property type="match status" value="1"/>
</dbReference>
<feature type="domain" description="Transient receptor ion channel" evidence="17">
    <location>
        <begin position="179"/>
        <end position="241"/>
    </location>
</feature>
<dbReference type="Proteomes" id="UP000837857">
    <property type="component" value="Chromosome 22"/>
</dbReference>
<evidence type="ECO:0000256" key="1">
    <source>
        <dbReference type="ARBA" id="ARBA00004141"/>
    </source>
</evidence>
<feature type="compositionally biased region" description="Basic and acidic residues" evidence="15">
    <location>
        <begin position="1"/>
        <end position="19"/>
    </location>
</feature>
<keyword evidence="11 16" id="KW-0472">Membrane</keyword>
<keyword evidence="6 16" id="KW-0812">Transmembrane</keyword>
<dbReference type="InterPro" id="IPR002153">
    <property type="entry name" value="TRPC_channel"/>
</dbReference>
<feature type="transmembrane region" description="Helical" evidence="16">
    <location>
        <begin position="365"/>
        <end position="386"/>
    </location>
</feature>
<feature type="coiled-coil region" evidence="14">
    <location>
        <begin position="767"/>
        <end position="794"/>
    </location>
</feature>
<evidence type="ECO:0000256" key="6">
    <source>
        <dbReference type="ARBA" id="ARBA00022692"/>
    </source>
</evidence>
<evidence type="ECO:0000256" key="9">
    <source>
        <dbReference type="ARBA" id="ARBA00023043"/>
    </source>
</evidence>
<dbReference type="Gene3D" id="1.25.40.20">
    <property type="entry name" value="Ankyrin repeat-containing domain"/>
    <property type="match status" value="1"/>
</dbReference>
<feature type="coiled-coil region" evidence="14">
    <location>
        <begin position="881"/>
        <end position="929"/>
    </location>
</feature>
<evidence type="ECO:0000313" key="18">
    <source>
        <dbReference type="EMBL" id="CAH2055673.1"/>
    </source>
</evidence>
<keyword evidence="14" id="KW-0175">Coiled coil</keyword>
<evidence type="ECO:0000256" key="10">
    <source>
        <dbReference type="ARBA" id="ARBA00023065"/>
    </source>
</evidence>
<dbReference type="PROSITE" id="PS50088">
    <property type="entry name" value="ANK_REPEAT"/>
    <property type="match status" value="1"/>
</dbReference>
<evidence type="ECO:0000256" key="14">
    <source>
        <dbReference type="SAM" id="Coils"/>
    </source>
</evidence>
<accession>A0ABN8IHY7</accession>
<dbReference type="EMBL" id="OW152834">
    <property type="protein sequence ID" value="CAH2055673.1"/>
    <property type="molecule type" value="Genomic_DNA"/>
</dbReference>
<dbReference type="InterPro" id="IPR048256">
    <property type="entry name" value="Tektin-like"/>
</dbReference>
<evidence type="ECO:0000256" key="11">
    <source>
        <dbReference type="ARBA" id="ARBA00023136"/>
    </source>
</evidence>
<evidence type="ECO:0000256" key="8">
    <source>
        <dbReference type="ARBA" id="ARBA00022989"/>
    </source>
</evidence>
<dbReference type="InterPro" id="IPR000435">
    <property type="entry name" value="Tektins"/>
</dbReference>
<feature type="transmembrane region" description="Helical" evidence="16">
    <location>
        <begin position="549"/>
        <end position="571"/>
    </location>
</feature>
<dbReference type="InterPro" id="IPR036770">
    <property type="entry name" value="Ankyrin_rpt-contain_sf"/>
</dbReference>
<evidence type="ECO:0000256" key="7">
    <source>
        <dbReference type="ARBA" id="ARBA00022737"/>
    </source>
</evidence>
<dbReference type="InterPro" id="IPR005821">
    <property type="entry name" value="Ion_trans_dom"/>
</dbReference>
<proteinExistence type="inferred from homology"/>
<feature type="non-terminal residue" evidence="18">
    <location>
        <position position="1022"/>
    </location>
</feature>
<evidence type="ECO:0000256" key="15">
    <source>
        <dbReference type="SAM" id="MobiDB-lite"/>
    </source>
</evidence>
<dbReference type="InterPro" id="IPR013555">
    <property type="entry name" value="TRP_dom"/>
</dbReference>
<reference evidence="18" key="1">
    <citation type="submission" date="2022-03" db="EMBL/GenBank/DDBJ databases">
        <authorList>
            <person name="Martin H S."/>
        </authorList>
    </citation>
    <scope>NUCLEOTIDE SEQUENCE</scope>
</reference>
<dbReference type="PANTHER" id="PTHR10117">
    <property type="entry name" value="TRANSIENT RECEPTOR POTENTIAL CHANNEL"/>
    <property type="match status" value="1"/>
</dbReference>
<evidence type="ECO:0000256" key="2">
    <source>
        <dbReference type="ARBA" id="ARBA00004496"/>
    </source>
</evidence>
<name>A0ABN8IHY7_9NEOP</name>
<dbReference type="Pfam" id="PF08344">
    <property type="entry name" value="TRP_2"/>
    <property type="match status" value="1"/>
</dbReference>
<dbReference type="Pfam" id="PF00023">
    <property type="entry name" value="Ank"/>
    <property type="match status" value="1"/>
</dbReference>
<evidence type="ECO:0000256" key="12">
    <source>
        <dbReference type="ARBA" id="ARBA00023303"/>
    </source>
</evidence>
<keyword evidence="9 13" id="KW-0040">ANK repeat</keyword>
<evidence type="ECO:0000256" key="3">
    <source>
        <dbReference type="ARBA" id="ARBA00007209"/>
    </source>
</evidence>
<protein>
    <recommendedName>
        <fullName evidence="17">Transient receptor ion channel domain-containing protein</fullName>
    </recommendedName>
</protein>
<dbReference type="PRINTS" id="PR00511">
    <property type="entry name" value="TEKTIN"/>
</dbReference>
<feature type="repeat" description="ANK" evidence="13">
    <location>
        <begin position="144"/>
        <end position="176"/>
    </location>
</feature>
<dbReference type="SUPFAM" id="SSF48403">
    <property type="entry name" value="Ankyrin repeat"/>
    <property type="match status" value="1"/>
</dbReference>
<dbReference type="Pfam" id="PF03148">
    <property type="entry name" value="Tektin"/>
    <property type="match status" value="1"/>
</dbReference>
<evidence type="ECO:0000256" key="5">
    <source>
        <dbReference type="ARBA" id="ARBA00022490"/>
    </source>
</evidence>
<dbReference type="Pfam" id="PF00520">
    <property type="entry name" value="Ion_trans"/>
    <property type="match status" value="1"/>
</dbReference>
<evidence type="ECO:0000256" key="16">
    <source>
        <dbReference type="SAM" id="Phobius"/>
    </source>
</evidence>
<feature type="region of interest" description="Disordered" evidence="15">
    <location>
        <begin position="1"/>
        <end position="24"/>
    </location>
</feature>
<dbReference type="NCBIfam" id="TIGR00870">
    <property type="entry name" value="trp"/>
    <property type="match status" value="1"/>
</dbReference>
<dbReference type="PROSITE" id="PS50297">
    <property type="entry name" value="ANK_REP_REGION"/>
    <property type="match status" value="1"/>
</dbReference>
<keyword evidence="19" id="KW-1185">Reference proteome</keyword>
<keyword evidence="8 16" id="KW-1133">Transmembrane helix</keyword>
<gene>
    <name evidence="18" type="ORF">IPOD504_LOCUS9000</name>
</gene>
<evidence type="ECO:0000256" key="4">
    <source>
        <dbReference type="ARBA" id="ARBA00022448"/>
    </source>
</evidence>
<comment type="similarity">
    <text evidence="3">Belongs to the tektin family.</text>
</comment>
<keyword evidence="12" id="KW-0407">Ion channel</keyword>
<evidence type="ECO:0000313" key="19">
    <source>
        <dbReference type="Proteomes" id="UP000837857"/>
    </source>
</evidence>
<feature type="transmembrane region" description="Helical" evidence="16">
    <location>
        <begin position="335"/>
        <end position="353"/>
    </location>
</feature>
<keyword evidence="7" id="KW-0677">Repeat</keyword>
<keyword evidence="10" id="KW-0406">Ion transport</keyword>